<dbReference type="Pfam" id="PF07725">
    <property type="entry name" value="LRR_3"/>
    <property type="match status" value="1"/>
</dbReference>
<dbReference type="EMBL" id="JXTB01000184">
    <property type="protein sequence ID" value="PON55357.1"/>
    <property type="molecule type" value="Genomic_DNA"/>
</dbReference>
<evidence type="ECO:0000256" key="2">
    <source>
        <dbReference type="ARBA" id="ARBA00022737"/>
    </source>
</evidence>
<dbReference type="InterPro" id="IPR001611">
    <property type="entry name" value="Leu-rich_rpt"/>
</dbReference>
<evidence type="ECO:0000313" key="4">
    <source>
        <dbReference type="Proteomes" id="UP000237105"/>
    </source>
</evidence>
<dbReference type="PANTHER" id="PTHR16083">
    <property type="entry name" value="LEUCINE RICH REPEAT CONTAINING PROTEIN"/>
    <property type="match status" value="1"/>
</dbReference>
<keyword evidence="2" id="KW-0677">Repeat</keyword>
<accession>A0A2P5C2T4</accession>
<dbReference type="Pfam" id="PF00560">
    <property type="entry name" value="LRR_1"/>
    <property type="match status" value="1"/>
</dbReference>
<dbReference type="OrthoDB" id="1194265at2759"/>
<dbReference type="PANTHER" id="PTHR16083:SF50">
    <property type="entry name" value="DISEASE RESISTANCE PROTEIN (TIR-NBS-LRR CLASS) FAMILY PROTEIN"/>
    <property type="match status" value="1"/>
</dbReference>
<protein>
    <submittedName>
        <fullName evidence="3">Leucine-rich repeat</fullName>
    </submittedName>
</protein>
<dbReference type="Gene3D" id="3.80.10.10">
    <property type="entry name" value="Ribonuclease Inhibitor"/>
    <property type="match status" value="1"/>
</dbReference>
<dbReference type="Proteomes" id="UP000237105">
    <property type="component" value="Unassembled WGS sequence"/>
</dbReference>
<keyword evidence="1" id="KW-0433">Leucine-rich repeat</keyword>
<organism evidence="3 4">
    <name type="scientific">Parasponia andersonii</name>
    <name type="common">Sponia andersonii</name>
    <dbReference type="NCBI Taxonomy" id="3476"/>
    <lineage>
        <taxon>Eukaryota</taxon>
        <taxon>Viridiplantae</taxon>
        <taxon>Streptophyta</taxon>
        <taxon>Embryophyta</taxon>
        <taxon>Tracheophyta</taxon>
        <taxon>Spermatophyta</taxon>
        <taxon>Magnoliopsida</taxon>
        <taxon>eudicotyledons</taxon>
        <taxon>Gunneridae</taxon>
        <taxon>Pentapetalae</taxon>
        <taxon>rosids</taxon>
        <taxon>fabids</taxon>
        <taxon>Rosales</taxon>
        <taxon>Cannabaceae</taxon>
        <taxon>Parasponia</taxon>
    </lineage>
</organism>
<dbReference type="AlphaFoldDB" id="A0A2P5C2T4"/>
<name>A0A2P5C2T4_PARAD</name>
<evidence type="ECO:0000313" key="3">
    <source>
        <dbReference type="EMBL" id="PON55357.1"/>
    </source>
</evidence>
<comment type="caution">
    <text evidence="3">The sequence shown here is derived from an EMBL/GenBank/DDBJ whole genome shotgun (WGS) entry which is preliminary data.</text>
</comment>
<proteinExistence type="predicted"/>
<reference evidence="4" key="1">
    <citation type="submission" date="2016-06" db="EMBL/GenBank/DDBJ databases">
        <title>Parallel loss of symbiosis genes in relatives of nitrogen-fixing non-legume Parasponia.</title>
        <authorList>
            <person name="Van Velzen R."/>
            <person name="Holmer R."/>
            <person name="Bu F."/>
            <person name="Rutten L."/>
            <person name="Van Zeijl A."/>
            <person name="Liu W."/>
            <person name="Santuari L."/>
            <person name="Cao Q."/>
            <person name="Sharma T."/>
            <person name="Shen D."/>
            <person name="Roswanjaya Y."/>
            <person name="Wardhani T."/>
            <person name="Kalhor M.S."/>
            <person name="Jansen J."/>
            <person name="Van den Hoogen J."/>
            <person name="Gungor B."/>
            <person name="Hartog M."/>
            <person name="Hontelez J."/>
            <person name="Verver J."/>
            <person name="Yang W.-C."/>
            <person name="Schijlen E."/>
            <person name="Repin R."/>
            <person name="Schilthuizen M."/>
            <person name="Schranz E."/>
            <person name="Heidstra R."/>
            <person name="Miyata K."/>
            <person name="Fedorova E."/>
            <person name="Kohlen W."/>
            <person name="Bisseling T."/>
            <person name="Smit S."/>
            <person name="Geurts R."/>
        </authorList>
    </citation>
    <scope>NUCLEOTIDE SEQUENCE [LARGE SCALE GENOMIC DNA]</scope>
    <source>
        <strain evidence="4">cv. WU1-14</strain>
    </source>
</reference>
<dbReference type="SUPFAM" id="SSF52058">
    <property type="entry name" value="L domain-like"/>
    <property type="match status" value="1"/>
</dbReference>
<gene>
    <name evidence="3" type="ORF">PanWU01x14_188510</name>
</gene>
<dbReference type="STRING" id="3476.A0A2P5C2T4"/>
<sequence length="440" mass="49844">MYNLKYLKFFSSFGSEKYLRFPESLDSFPDELRYLGWNSYPYKSLPTDFKATNLVELNLRGSELNDLWNGVQDLANLKALDLAWSKNLIQIPDLSLAVKLETLDLSYCESLNNLPSSIGKLESLQSLNVSWSEEINEFPELALNIRDLHMTGTSIKKVPSSIERLFHLHTLRLSCCKRLNSLPTTITKLISLQKLHLDDCPRLEYLPPQIISEHITDQFQIDGSGIGELPSSIENLGGFQSLLCLEQSGCSKLENLPPLFNLKLDGSNVSEIPDWFFRLPLLYDLDLSKTRIRTVPAGVGVLASCLVVAPEVNGESNSYPLASSFMLVCVINVQSHLGERRIEYESSITMTTLRTNHVLMWYFRTSKIDLFSAREISFDFRIEKPDLPFASSEDQFANYKLEMEKCGVRMLQPRDAVEFGIISSSGDFVRGESHVVTNEL</sequence>
<evidence type="ECO:0000256" key="1">
    <source>
        <dbReference type="ARBA" id="ARBA00022614"/>
    </source>
</evidence>
<dbReference type="InterPro" id="IPR032675">
    <property type="entry name" value="LRR_dom_sf"/>
</dbReference>
<keyword evidence="4" id="KW-1185">Reference proteome</keyword>
<dbReference type="InterPro" id="IPR011713">
    <property type="entry name" value="Leu-rich_rpt_3"/>
</dbReference>